<dbReference type="EMBL" id="BMFO01000003">
    <property type="protein sequence ID" value="GGF93720.1"/>
    <property type="molecule type" value="Genomic_DNA"/>
</dbReference>
<sequence>MKYALAAVILLLSACQKPPQAPASFAERVAAAEAQENSPTGVLYIGAVVKEHGERLESFIGKCYGQSGLDKDSFQLVADIAADGQFGNVVVRPETVPARCYAGKIDALRTSAPRPVGYGEKPFPLFINVNFNR</sequence>
<evidence type="ECO:0000313" key="2">
    <source>
        <dbReference type="Proteomes" id="UP000632858"/>
    </source>
</evidence>
<dbReference type="AlphaFoldDB" id="A0A917FMF3"/>
<protein>
    <recommendedName>
        <fullName evidence="3">Lipoprotein</fullName>
    </recommendedName>
</protein>
<reference evidence="1" key="2">
    <citation type="submission" date="2020-09" db="EMBL/GenBank/DDBJ databases">
        <authorList>
            <person name="Sun Q."/>
            <person name="Zhou Y."/>
        </authorList>
    </citation>
    <scope>NUCLEOTIDE SEQUENCE</scope>
    <source>
        <strain evidence="1">CGMCC 1.12726</strain>
    </source>
</reference>
<reference evidence="1" key="1">
    <citation type="journal article" date="2014" name="Int. J. Syst. Evol. Microbiol.">
        <title>Complete genome sequence of Corynebacterium casei LMG S-19264T (=DSM 44701T), isolated from a smear-ripened cheese.</title>
        <authorList>
            <consortium name="US DOE Joint Genome Institute (JGI-PGF)"/>
            <person name="Walter F."/>
            <person name="Albersmeier A."/>
            <person name="Kalinowski J."/>
            <person name="Ruckert C."/>
        </authorList>
    </citation>
    <scope>NUCLEOTIDE SEQUENCE</scope>
    <source>
        <strain evidence="1">CGMCC 1.12726</strain>
    </source>
</reference>
<dbReference type="Proteomes" id="UP000632858">
    <property type="component" value="Unassembled WGS sequence"/>
</dbReference>
<organism evidence="1 2">
    <name type="scientific">Arenimonas maotaiensis</name>
    <dbReference type="NCBI Taxonomy" id="1446479"/>
    <lineage>
        <taxon>Bacteria</taxon>
        <taxon>Pseudomonadati</taxon>
        <taxon>Pseudomonadota</taxon>
        <taxon>Gammaproteobacteria</taxon>
        <taxon>Lysobacterales</taxon>
        <taxon>Lysobacteraceae</taxon>
        <taxon>Arenimonas</taxon>
    </lineage>
</organism>
<dbReference type="PROSITE" id="PS51257">
    <property type="entry name" value="PROKAR_LIPOPROTEIN"/>
    <property type="match status" value="1"/>
</dbReference>
<proteinExistence type="predicted"/>
<accession>A0A917FMF3</accession>
<comment type="caution">
    <text evidence="1">The sequence shown here is derived from an EMBL/GenBank/DDBJ whole genome shotgun (WGS) entry which is preliminary data.</text>
</comment>
<evidence type="ECO:0008006" key="3">
    <source>
        <dbReference type="Google" id="ProtNLM"/>
    </source>
</evidence>
<gene>
    <name evidence="1" type="ORF">GCM10010960_14380</name>
</gene>
<evidence type="ECO:0000313" key="1">
    <source>
        <dbReference type="EMBL" id="GGF93720.1"/>
    </source>
</evidence>
<keyword evidence="2" id="KW-1185">Reference proteome</keyword>
<dbReference type="RefSeq" id="WP_188449403.1">
    <property type="nucleotide sequence ID" value="NZ_BMFO01000003.1"/>
</dbReference>
<name>A0A917FMF3_9GAMM</name>